<dbReference type="Proteomes" id="UP000789860">
    <property type="component" value="Unassembled WGS sequence"/>
</dbReference>
<accession>A0ACA9LS11</accession>
<dbReference type="EMBL" id="CAJVPM010007622">
    <property type="protein sequence ID" value="CAG8547494.1"/>
    <property type="molecule type" value="Genomic_DNA"/>
</dbReference>
<proteinExistence type="predicted"/>
<feature type="non-terminal residue" evidence="1">
    <location>
        <position position="1"/>
    </location>
</feature>
<comment type="caution">
    <text evidence="1">The sequence shown here is derived from an EMBL/GenBank/DDBJ whole genome shotgun (WGS) entry which is preliminary data.</text>
</comment>
<sequence length="235" mass="26731">FIGAYGSAILKVLYSYEDTSDELKIEGQYRQYSALISTVLTFILYFLINAAFITIIDPKTVANPNLANESIAIDFGIKLYGENGRKLISSLIVISSIGSLESMVLLSQISFNEFKNIPKIHNILFSEDTRNIKPYPEESKKVKDVENVKTSEKPEKHEEIIPDKSIETKEDYIPAAVYFFVFGVFILCTIFIAFTSLFPVPNSEYVIMKYPYFLPHLISLITIFVAGILKYYEII</sequence>
<reference evidence="1" key="1">
    <citation type="submission" date="2021-06" db="EMBL/GenBank/DDBJ databases">
        <authorList>
            <person name="Kallberg Y."/>
            <person name="Tangrot J."/>
            <person name="Rosling A."/>
        </authorList>
    </citation>
    <scope>NUCLEOTIDE SEQUENCE</scope>
    <source>
        <strain evidence="1">AU212A</strain>
    </source>
</reference>
<keyword evidence="2" id="KW-1185">Reference proteome</keyword>
<gene>
    <name evidence="1" type="ORF">SCALOS_LOCUS5062</name>
</gene>
<evidence type="ECO:0000313" key="2">
    <source>
        <dbReference type="Proteomes" id="UP000789860"/>
    </source>
</evidence>
<name>A0ACA9LS11_9GLOM</name>
<protein>
    <submittedName>
        <fullName evidence="1">2008_t:CDS:1</fullName>
    </submittedName>
</protein>
<evidence type="ECO:0000313" key="1">
    <source>
        <dbReference type="EMBL" id="CAG8547494.1"/>
    </source>
</evidence>
<organism evidence="1 2">
    <name type="scientific">Scutellospora calospora</name>
    <dbReference type="NCBI Taxonomy" id="85575"/>
    <lineage>
        <taxon>Eukaryota</taxon>
        <taxon>Fungi</taxon>
        <taxon>Fungi incertae sedis</taxon>
        <taxon>Mucoromycota</taxon>
        <taxon>Glomeromycotina</taxon>
        <taxon>Glomeromycetes</taxon>
        <taxon>Diversisporales</taxon>
        <taxon>Gigasporaceae</taxon>
        <taxon>Scutellospora</taxon>
    </lineage>
</organism>